<evidence type="ECO:0000259" key="2">
    <source>
        <dbReference type="Pfam" id="PF01557"/>
    </source>
</evidence>
<dbReference type="Proteomes" id="UP001057291">
    <property type="component" value="Unassembled WGS sequence"/>
</dbReference>
<dbReference type="PANTHER" id="PTHR30143:SF0">
    <property type="entry name" value="2-KETO-4-PENTENOATE HYDRATASE"/>
    <property type="match status" value="1"/>
</dbReference>
<evidence type="ECO:0000313" key="4">
    <source>
        <dbReference type="Proteomes" id="UP001057291"/>
    </source>
</evidence>
<reference evidence="3" key="1">
    <citation type="journal article" date="2023" name="Int. J. Syst. Evol. Microbiol.">
        <title>Collibacillus ludicampi gen. nov., sp. nov., a new soil bacterium of the family Alicyclobacillaceae.</title>
        <authorList>
            <person name="Jojima T."/>
            <person name="Ioku Y."/>
            <person name="Fukuta Y."/>
            <person name="Shirasaka N."/>
            <person name="Matsumura Y."/>
            <person name="Mori M."/>
        </authorList>
    </citation>
    <scope>NUCLEOTIDE SEQUENCE</scope>
    <source>
        <strain evidence="3">TP075</strain>
    </source>
</reference>
<accession>A0AAV4LC93</accession>
<organism evidence="3 4">
    <name type="scientific">Collibacillus ludicampi</name>
    <dbReference type="NCBI Taxonomy" id="2771369"/>
    <lineage>
        <taxon>Bacteria</taxon>
        <taxon>Bacillati</taxon>
        <taxon>Bacillota</taxon>
        <taxon>Bacilli</taxon>
        <taxon>Bacillales</taxon>
        <taxon>Alicyclobacillaceae</taxon>
        <taxon>Collibacillus</taxon>
    </lineage>
</organism>
<evidence type="ECO:0000256" key="1">
    <source>
        <dbReference type="ARBA" id="ARBA00023239"/>
    </source>
</evidence>
<sequence length="261" mass="28335">MNPFVEKAAKALWEAELNRQPIEPLTQTYESITVEDSYAIQQQVKAWKLDSGRRIIGRKIGLTSQAMQNALGVHEPDFGSLFDDMLLPEGSLVPYERFLQPKVEAELAFIMKHDLQGPAVHFQDVIQATAYVVPAFEIIDSRVRDWKIKIQDTVADNASSGALILGSRGVSVHDVNLRLIGLVLERNGEVIDTAAGAAVLGHPATAVAWLCNKLATFGEGMKAGDIVLSGSFTRAYEVKPGDVYSAHFAGVGTVQVGFGSK</sequence>
<proteinExistence type="predicted"/>
<name>A0AAV4LC93_9BACL</name>
<dbReference type="PANTHER" id="PTHR30143">
    <property type="entry name" value="ACID HYDRATASE"/>
    <property type="match status" value="1"/>
</dbReference>
<feature type="domain" description="Fumarylacetoacetase-like C-terminal" evidence="2">
    <location>
        <begin position="82"/>
        <end position="255"/>
    </location>
</feature>
<gene>
    <name evidence="3" type="ORF">DNHGIG_09470</name>
</gene>
<dbReference type="InterPro" id="IPR011234">
    <property type="entry name" value="Fumarylacetoacetase-like_C"/>
</dbReference>
<dbReference type="AlphaFoldDB" id="A0AAV4LC93"/>
<keyword evidence="1" id="KW-0456">Lyase</keyword>
<dbReference type="Gene3D" id="3.90.850.10">
    <property type="entry name" value="Fumarylacetoacetase-like, C-terminal domain"/>
    <property type="match status" value="1"/>
</dbReference>
<dbReference type="EMBL" id="BOQE01000001">
    <property type="protein sequence ID" value="GIM45398.1"/>
    <property type="molecule type" value="Genomic_DNA"/>
</dbReference>
<dbReference type="Pfam" id="PF01557">
    <property type="entry name" value="FAA_hydrolase"/>
    <property type="match status" value="1"/>
</dbReference>
<dbReference type="InterPro" id="IPR036663">
    <property type="entry name" value="Fumarylacetoacetase_C_sf"/>
</dbReference>
<dbReference type="InterPro" id="IPR050772">
    <property type="entry name" value="Hydratase-Decarb/MhpD_sf"/>
</dbReference>
<evidence type="ECO:0000313" key="3">
    <source>
        <dbReference type="EMBL" id="GIM45398.1"/>
    </source>
</evidence>
<comment type="caution">
    <text evidence="3">The sequence shown here is derived from an EMBL/GenBank/DDBJ whole genome shotgun (WGS) entry which is preliminary data.</text>
</comment>
<dbReference type="GO" id="GO:0005737">
    <property type="term" value="C:cytoplasm"/>
    <property type="evidence" value="ECO:0007669"/>
    <property type="project" value="TreeGrafter"/>
</dbReference>
<protein>
    <submittedName>
        <fullName evidence="3">2-keto-4-pentenoate hydratase</fullName>
    </submittedName>
</protein>
<dbReference type="SUPFAM" id="SSF56529">
    <property type="entry name" value="FAH"/>
    <property type="match status" value="1"/>
</dbReference>
<keyword evidence="4" id="KW-1185">Reference proteome</keyword>
<dbReference type="GO" id="GO:0008684">
    <property type="term" value="F:2-oxopent-4-enoate hydratase activity"/>
    <property type="evidence" value="ECO:0007669"/>
    <property type="project" value="TreeGrafter"/>
</dbReference>